<feature type="region of interest" description="Disordered" evidence="2">
    <location>
        <begin position="1"/>
        <end position="47"/>
    </location>
</feature>
<reference evidence="4" key="1">
    <citation type="journal article" date="2008" name="Nat. Genet.">
        <title>The Pristionchus pacificus genome provides a unique perspective on nematode lifestyle and parasitism.</title>
        <authorList>
            <person name="Dieterich C."/>
            <person name="Clifton S.W."/>
            <person name="Schuster L.N."/>
            <person name="Chinwalla A."/>
            <person name="Delehaunty K."/>
            <person name="Dinkelacker I."/>
            <person name="Fulton L."/>
            <person name="Fulton R."/>
            <person name="Godfrey J."/>
            <person name="Minx P."/>
            <person name="Mitreva M."/>
            <person name="Roeseler W."/>
            <person name="Tian H."/>
            <person name="Witte H."/>
            <person name="Yang S.P."/>
            <person name="Wilson R.K."/>
            <person name="Sommer R.J."/>
        </authorList>
    </citation>
    <scope>NUCLEOTIDE SEQUENCE [LARGE SCALE GENOMIC DNA]</scope>
    <source>
        <strain evidence="4">PS312</strain>
    </source>
</reference>
<feature type="region of interest" description="Disordered" evidence="2">
    <location>
        <begin position="677"/>
        <end position="711"/>
    </location>
</feature>
<dbReference type="AlphaFoldDB" id="A0A2A6D326"/>
<accession>A0A2A6D326</accession>
<evidence type="ECO:0000256" key="1">
    <source>
        <dbReference type="SAM" id="Coils"/>
    </source>
</evidence>
<evidence type="ECO:0000313" key="4">
    <source>
        <dbReference type="Proteomes" id="UP000005239"/>
    </source>
</evidence>
<evidence type="ECO:0000256" key="2">
    <source>
        <dbReference type="SAM" id="MobiDB-lite"/>
    </source>
</evidence>
<feature type="region of interest" description="Disordered" evidence="2">
    <location>
        <begin position="375"/>
        <end position="428"/>
    </location>
</feature>
<keyword evidence="4" id="KW-1185">Reference proteome</keyword>
<name>A0A2A6D326_PRIPA</name>
<feature type="region of interest" description="Disordered" evidence="2">
    <location>
        <begin position="326"/>
        <end position="360"/>
    </location>
</feature>
<feature type="compositionally biased region" description="Basic and acidic residues" evidence="2">
    <location>
        <begin position="702"/>
        <end position="711"/>
    </location>
</feature>
<reference evidence="3" key="2">
    <citation type="submission" date="2022-06" db="UniProtKB">
        <authorList>
            <consortium name="EnsemblMetazoa"/>
        </authorList>
    </citation>
    <scope>IDENTIFICATION</scope>
    <source>
        <strain evidence="3">PS312</strain>
    </source>
</reference>
<feature type="coiled-coil region" evidence="1">
    <location>
        <begin position="222"/>
        <end position="284"/>
    </location>
</feature>
<dbReference type="EnsemblMetazoa" id="PPA45990.1">
    <property type="protein sequence ID" value="PPA45990.1"/>
    <property type="gene ID" value="WBGene00284359"/>
</dbReference>
<organism evidence="3 4">
    <name type="scientific">Pristionchus pacificus</name>
    <name type="common">Parasitic nematode worm</name>
    <dbReference type="NCBI Taxonomy" id="54126"/>
    <lineage>
        <taxon>Eukaryota</taxon>
        <taxon>Metazoa</taxon>
        <taxon>Ecdysozoa</taxon>
        <taxon>Nematoda</taxon>
        <taxon>Chromadorea</taxon>
        <taxon>Rhabditida</taxon>
        <taxon>Rhabditina</taxon>
        <taxon>Diplogasteromorpha</taxon>
        <taxon>Diplogasteroidea</taxon>
        <taxon>Neodiplogasteridae</taxon>
        <taxon>Pristionchus</taxon>
    </lineage>
</organism>
<feature type="compositionally biased region" description="Polar residues" evidence="2">
    <location>
        <begin position="23"/>
        <end position="36"/>
    </location>
</feature>
<sequence>MDIMEEKEDTPTPMDISDPAAKNDNNGTNGEVSTRASRAKTEEARKNGLSVNDRMTVEYGLIKKAFKDCRDRVRSSTSIKTAGEMAVVNDYFKTATGEADKAWENVVKTVTSALSTVENSEKEAQFLENMGLNSLDEAETVMRDYREELNQFRELLESVKEIEKVKDIPELLQKMNNERDEFERIRSQWEDADSELFELASLVELKDDERLIDHWNAMTTELQSLTDQLLKLRVQVEEEEGSSAQLKETVSKLEREVSVLLKEKQCMKDQLEEQIARNVRAEDANIGQSVSIPHISTEQVPPNGISTAQISRNEFSTGNNPQKIFSTENNSQNFNSTAQTSQNFNSTAKVSPSESQRNIESVRRQNEILQRMRNTRWRGGDSSLLSTSQDPPRTDGRPIYTTPTSGAPFGSIENRNGGVSDMGDQTTGPLHYQNQFNVGTGFTHGVTGIVGDGSGTRDSAAILGRSMGLMANSLPPLPKYSGKKEDWEDFETGFMIRYDKMNTAVAMSLLKDNLSGEAKDALRSVPVEEKAKGVECVLNWLRSRLSNETPFQEIELDKMLRHQKLDGKTVGRVCEELEEWTARLVDNNLSREATRKRQLLILYEGKYTEHVRLLTLFREGASYSKMKDALVELEYMRKIELRNHNGYSTERRHNNGTSTELRFDQEISTGVTCSGCGGSGHEEDQCPSYGRRGYLGAHSGRRGGEERHSDQ</sequence>
<protein>
    <submittedName>
        <fullName evidence="3">Uncharacterized protein</fullName>
    </submittedName>
</protein>
<keyword evidence="1" id="KW-0175">Coiled coil</keyword>
<gene>
    <name evidence="3" type="primary">WBGene00284359</name>
</gene>
<feature type="compositionally biased region" description="Polar residues" evidence="2">
    <location>
        <begin position="326"/>
        <end position="359"/>
    </location>
</feature>
<feature type="coiled-coil region" evidence="1">
    <location>
        <begin position="135"/>
        <end position="192"/>
    </location>
</feature>
<accession>A0A8R1V4Q5</accession>
<proteinExistence type="predicted"/>
<dbReference type="Proteomes" id="UP000005239">
    <property type="component" value="Unassembled WGS sequence"/>
</dbReference>
<evidence type="ECO:0000313" key="3">
    <source>
        <dbReference type="EnsemblMetazoa" id="PPA45990.1"/>
    </source>
</evidence>